<organism evidence="2 3">
    <name type="scientific">Corynebacterium renale</name>
    <dbReference type="NCBI Taxonomy" id="1724"/>
    <lineage>
        <taxon>Bacteria</taxon>
        <taxon>Bacillati</taxon>
        <taxon>Actinomycetota</taxon>
        <taxon>Actinomycetes</taxon>
        <taxon>Mycobacteriales</taxon>
        <taxon>Corynebacteriaceae</taxon>
        <taxon>Corynebacterium</taxon>
    </lineage>
</organism>
<keyword evidence="3" id="KW-1185">Reference proteome</keyword>
<name>A0A2A9DRI1_9CORY</name>
<sequence>MRNIRNAAVAAIAASAIALTGTTAIAQENTTNQTPNYSQLEDFGKTEPVDQNDVNEALKKDIANGGSSHIGKVHGSDQQVTGVDLLGSSVDKDAANWAKIWRDGTTVGVIGGILGFIVAAFNLAKYQGLIPHNFPF</sequence>
<gene>
    <name evidence="2" type="ORF">ATK06_1620</name>
</gene>
<dbReference type="STRING" id="1724.GCA_001044175_01070"/>
<protein>
    <recommendedName>
        <fullName evidence="4">Secreted protein</fullName>
    </recommendedName>
</protein>
<reference evidence="2 3" key="1">
    <citation type="submission" date="2017-10" db="EMBL/GenBank/DDBJ databases">
        <title>Sequencing the genomes of 1000 actinobacteria strains.</title>
        <authorList>
            <person name="Klenk H.-P."/>
        </authorList>
    </citation>
    <scope>NUCLEOTIDE SEQUENCE [LARGE SCALE GENOMIC DNA]</scope>
    <source>
        <strain evidence="2 3">DSM 20688</strain>
    </source>
</reference>
<proteinExistence type="predicted"/>
<evidence type="ECO:0000313" key="3">
    <source>
        <dbReference type="Proteomes" id="UP000221653"/>
    </source>
</evidence>
<feature type="signal peptide" evidence="1">
    <location>
        <begin position="1"/>
        <end position="26"/>
    </location>
</feature>
<comment type="caution">
    <text evidence="2">The sequence shown here is derived from an EMBL/GenBank/DDBJ whole genome shotgun (WGS) entry which is preliminary data.</text>
</comment>
<evidence type="ECO:0000256" key="1">
    <source>
        <dbReference type="SAM" id="SignalP"/>
    </source>
</evidence>
<dbReference type="RefSeq" id="WP_048379256.1">
    <property type="nucleotide sequence ID" value="NZ_LDYE01000003.1"/>
</dbReference>
<dbReference type="AlphaFoldDB" id="A0A2A9DRI1"/>
<dbReference type="Proteomes" id="UP000221653">
    <property type="component" value="Unassembled WGS sequence"/>
</dbReference>
<evidence type="ECO:0000313" key="2">
    <source>
        <dbReference type="EMBL" id="PFG28509.1"/>
    </source>
</evidence>
<accession>A0A2A9DRI1</accession>
<keyword evidence="1" id="KW-0732">Signal</keyword>
<evidence type="ECO:0008006" key="4">
    <source>
        <dbReference type="Google" id="ProtNLM"/>
    </source>
</evidence>
<dbReference type="EMBL" id="PDJF01000001">
    <property type="protein sequence ID" value="PFG28509.1"/>
    <property type="molecule type" value="Genomic_DNA"/>
</dbReference>
<feature type="chain" id="PRO_5012970469" description="Secreted protein" evidence="1">
    <location>
        <begin position="27"/>
        <end position="136"/>
    </location>
</feature>